<dbReference type="STRING" id="69332.A0A388L053"/>
<feature type="compositionally biased region" description="Low complexity" evidence="1">
    <location>
        <begin position="470"/>
        <end position="481"/>
    </location>
</feature>
<accession>A0A388L053</accession>
<dbReference type="SUPFAM" id="SSF56300">
    <property type="entry name" value="Metallo-dependent phosphatases"/>
    <property type="match status" value="1"/>
</dbReference>
<dbReference type="Proteomes" id="UP000265515">
    <property type="component" value="Unassembled WGS sequence"/>
</dbReference>
<dbReference type="Gramene" id="GBG75675">
    <property type="protein sequence ID" value="GBG75675"/>
    <property type="gene ID" value="CBR_g20302"/>
</dbReference>
<protein>
    <recommendedName>
        <fullName evidence="2">Calcineurin-like phosphoesterase domain-containing protein</fullName>
    </recommendedName>
</protein>
<evidence type="ECO:0000313" key="3">
    <source>
        <dbReference type="EMBL" id="GBG75675.1"/>
    </source>
</evidence>
<comment type="caution">
    <text evidence="3">The sequence shown here is derived from an EMBL/GenBank/DDBJ whole genome shotgun (WGS) entry which is preliminary data.</text>
</comment>
<dbReference type="EMBL" id="BFEA01000229">
    <property type="protein sequence ID" value="GBG75675.1"/>
    <property type="molecule type" value="Genomic_DNA"/>
</dbReference>
<dbReference type="InterPro" id="IPR004843">
    <property type="entry name" value="Calcineurin-like_PHP"/>
</dbReference>
<dbReference type="Gene3D" id="3.60.21.10">
    <property type="match status" value="1"/>
</dbReference>
<gene>
    <name evidence="3" type="ORF">CBR_g20302</name>
</gene>
<sequence length="488" mass="51975">MNLPGEQDAERGKQDGVEGSGTVETSTEGTGGVEKGQEGGEGRSVLAAPGSISSSSSTRRTIVCVGDLHGQIDKVLALWANLESYLGKERFLRCTVIFLGDYCDRNPRVKELLDWLIALPRRYPDQRHVFLMGNHDFAMAALLGLLREPKGGEGKGFSATWRDYAHNEAKEGWWTGEGVEGIHLQGRRWGGVMRTRYNPKGVEYMGSIYDSAPTFASYGVEHGDREAFINAVPESHKLFLRNLCWVHEEEGIDTGDPATSFKRLIAVHAGLEKMKPVAEQLRLLREKDSSIARLEQFNGRASVWETPEELAQEGAVVVSGHHGRLYIGRHRIVVDESGGRRHLPLTALVLPERVVVKDRGIDRTEEAAPAARDNTQLGLSSATSGIAPCAPRGGHVSCGPLTAAGKPPTGSVGLGSPKVAGSGLSASRSLPPTASPSCLPTPPLAAVAKSGSGSAGGSDSDSEHDAPRESSSSISSVLPSSNTLPAPS</sequence>
<dbReference type="PANTHER" id="PTHR47474:SF1">
    <property type="entry name" value="TYROSINE-PROTEIN PHOSPHATASE RLPH2"/>
    <property type="match status" value="1"/>
</dbReference>
<feature type="compositionally biased region" description="Polar residues" evidence="1">
    <location>
        <begin position="424"/>
        <end position="438"/>
    </location>
</feature>
<dbReference type="PANTHER" id="PTHR47474">
    <property type="entry name" value="TYROSINE-PROTEIN PHOSPHATASE RLPH2"/>
    <property type="match status" value="1"/>
</dbReference>
<evidence type="ECO:0000313" key="4">
    <source>
        <dbReference type="Proteomes" id="UP000265515"/>
    </source>
</evidence>
<dbReference type="OMA" id="FLADMAW"/>
<dbReference type="InterPro" id="IPR029052">
    <property type="entry name" value="Metallo-depent_PP-like"/>
</dbReference>
<keyword evidence="4" id="KW-1185">Reference proteome</keyword>
<organism evidence="3 4">
    <name type="scientific">Chara braunii</name>
    <name type="common">Braun's stonewort</name>
    <dbReference type="NCBI Taxonomy" id="69332"/>
    <lineage>
        <taxon>Eukaryota</taxon>
        <taxon>Viridiplantae</taxon>
        <taxon>Streptophyta</taxon>
        <taxon>Charophyceae</taxon>
        <taxon>Charales</taxon>
        <taxon>Characeae</taxon>
        <taxon>Chara</taxon>
    </lineage>
</organism>
<feature type="region of interest" description="Disordered" evidence="1">
    <location>
        <begin position="407"/>
        <end position="488"/>
    </location>
</feature>
<dbReference type="GO" id="GO:0016787">
    <property type="term" value="F:hydrolase activity"/>
    <property type="evidence" value="ECO:0007669"/>
    <property type="project" value="InterPro"/>
</dbReference>
<dbReference type="AlphaFoldDB" id="A0A388L053"/>
<evidence type="ECO:0000259" key="2">
    <source>
        <dbReference type="Pfam" id="PF00149"/>
    </source>
</evidence>
<proteinExistence type="predicted"/>
<feature type="region of interest" description="Disordered" evidence="1">
    <location>
        <begin position="1"/>
        <end position="55"/>
    </location>
</feature>
<reference evidence="3 4" key="1">
    <citation type="journal article" date="2018" name="Cell">
        <title>The Chara Genome: Secondary Complexity and Implications for Plant Terrestrialization.</title>
        <authorList>
            <person name="Nishiyama T."/>
            <person name="Sakayama H."/>
            <person name="Vries J.D."/>
            <person name="Buschmann H."/>
            <person name="Saint-Marcoux D."/>
            <person name="Ullrich K.K."/>
            <person name="Haas F.B."/>
            <person name="Vanderstraeten L."/>
            <person name="Becker D."/>
            <person name="Lang D."/>
            <person name="Vosolsobe S."/>
            <person name="Rombauts S."/>
            <person name="Wilhelmsson P.K.I."/>
            <person name="Janitza P."/>
            <person name="Kern R."/>
            <person name="Heyl A."/>
            <person name="Rumpler F."/>
            <person name="Villalobos L.I.A.C."/>
            <person name="Clay J.M."/>
            <person name="Skokan R."/>
            <person name="Toyoda A."/>
            <person name="Suzuki Y."/>
            <person name="Kagoshima H."/>
            <person name="Schijlen E."/>
            <person name="Tajeshwar N."/>
            <person name="Catarino B."/>
            <person name="Hetherington A.J."/>
            <person name="Saltykova A."/>
            <person name="Bonnot C."/>
            <person name="Breuninger H."/>
            <person name="Symeonidi A."/>
            <person name="Radhakrishnan G.V."/>
            <person name="Van Nieuwerburgh F."/>
            <person name="Deforce D."/>
            <person name="Chang C."/>
            <person name="Karol K.G."/>
            <person name="Hedrich R."/>
            <person name="Ulvskov P."/>
            <person name="Glockner G."/>
            <person name="Delwiche C.F."/>
            <person name="Petrasek J."/>
            <person name="Van de Peer Y."/>
            <person name="Friml J."/>
            <person name="Beilby M."/>
            <person name="Dolan L."/>
            <person name="Kohara Y."/>
            <person name="Sugano S."/>
            <person name="Fujiyama A."/>
            <person name="Delaux P.-M."/>
            <person name="Quint M."/>
            <person name="TheiBen G."/>
            <person name="Hagemann M."/>
            <person name="Harholt J."/>
            <person name="Dunand C."/>
            <person name="Zachgo S."/>
            <person name="Langdale J."/>
            <person name="Maumus F."/>
            <person name="Straeten D.V.D."/>
            <person name="Gould S.B."/>
            <person name="Rensing S.A."/>
        </authorList>
    </citation>
    <scope>NUCLEOTIDE SEQUENCE [LARGE SCALE GENOMIC DNA]</scope>
    <source>
        <strain evidence="3 4">S276</strain>
    </source>
</reference>
<evidence type="ECO:0000256" key="1">
    <source>
        <dbReference type="SAM" id="MobiDB-lite"/>
    </source>
</evidence>
<feature type="domain" description="Calcineurin-like phosphoesterase" evidence="2">
    <location>
        <begin position="61"/>
        <end position="164"/>
    </location>
</feature>
<dbReference type="OrthoDB" id="10267127at2759"/>
<dbReference type="Pfam" id="PF00149">
    <property type="entry name" value="Metallophos"/>
    <property type="match status" value="1"/>
</dbReference>
<name>A0A388L053_CHABU</name>